<gene>
    <name evidence="1" type="ORF">HYQ43_13960</name>
</gene>
<accession>A0A7H9BWA0</accession>
<protein>
    <submittedName>
        <fullName evidence="1">Uncharacterized protein</fullName>
    </submittedName>
</protein>
<sequence>MEALEMTYLLSDYPVLARIATGRTKATRLDVSACRRLYALAADDDLGAMGPEERGFYDSLAASEPVPGSGEPIAALQAQVRADGFRRMADEKAFMDDLSGEPDMIPGPFRVKCLLCDSVAESWHRDFPAPAKARIGMASCACGNVSADSMGFLGYGRILSRQADSFELLDLT</sequence>
<reference evidence="1 2" key="1">
    <citation type="submission" date="2020-07" db="EMBL/GenBank/DDBJ databases">
        <title>The complete genome of Paracoccus pantotrophus ACCC 10489.</title>
        <authorList>
            <person name="Si Y."/>
        </authorList>
    </citation>
    <scope>NUCLEOTIDE SEQUENCE [LARGE SCALE GENOMIC DNA]</scope>
    <source>
        <strain evidence="1 2">ACCC10489</strain>
    </source>
</reference>
<evidence type="ECO:0000313" key="1">
    <source>
        <dbReference type="EMBL" id="QLH15299.1"/>
    </source>
</evidence>
<dbReference type="Proteomes" id="UP000509322">
    <property type="component" value="Chromosome 2"/>
</dbReference>
<dbReference type="EMBL" id="CP058690">
    <property type="protein sequence ID" value="QLH15299.1"/>
    <property type="molecule type" value="Genomic_DNA"/>
</dbReference>
<name>A0A7H9BWA0_PARPN</name>
<proteinExistence type="predicted"/>
<evidence type="ECO:0000313" key="2">
    <source>
        <dbReference type="Proteomes" id="UP000509322"/>
    </source>
</evidence>
<dbReference type="AlphaFoldDB" id="A0A7H9BWA0"/>
<dbReference type="RefSeq" id="WP_028710936.1">
    <property type="nucleotide sequence ID" value="NZ_CP058690.1"/>
</dbReference>
<organism evidence="1 2">
    <name type="scientific">Paracoccus pantotrophus</name>
    <name type="common">Thiosphaera pantotropha</name>
    <dbReference type="NCBI Taxonomy" id="82367"/>
    <lineage>
        <taxon>Bacteria</taxon>
        <taxon>Pseudomonadati</taxon>
        <taxon>Pseudomonadota</taxon>
        <taxon>Alphaproteobacteria</taxon>
        <taxon>Rhodobacterales</taxon>
        <taxon>Paracoccaceae</taxon>
        <taxon>Paracoccus</taxon>
    </lineage>
</organism>